<dbReference type="GO" id="GO:0009360">
    <property type="term" value="C:DNA polymerase III complex"/>
    <property type="evidence" value="ECO:0007669"/>
    <property type="project" value="InterPro"/>
</dbReference>
<proteinExistence type="inferred from homology"/>
<dbReference type="InterPro" id="IPR022635">
    <property type="entry name" value="DNA_polIII_beta_C"/>
</dbReference>
<accession>A0A1H0DVI4</accession>
<evidence type="ECO:0000256" key="5">
    <source>
        <dbReference type="ARBA" id="ARBA00022679"/>
    </source>
</evidence>
<dbReference type="Gene3D" id="3.70.10.10">
    <property type="match status" value="1"/>
</dbReference>
<dbReference type="InterPro" id="IPR022634">
    <property type="entry name" value="DNA_polIII_beta_N"/>
</dbReference>
<dbReference type="GO" id="GO:0006271">
    <property type="term" value="P:DNA strand elongation involved in DNA replication"/>
    <property type="evidence" value="ECO:0007669"/>
    <property type="project" value="TreeGrafter"/>
</dbReference>
<evidence type="ECO:0000256" key="8">
    <source>
        <dbReference type="ARBA" id="ARBA00022932"/>
    </source>
</evidence>
<evidence type="ECO:0000256" key="1">
    <source>
        <dbReference type="ARBA" id="ARBA00004496"/>
    </source>
</evidence>
<dbReference type="Gene3D" id="3.10.150.10">
    <property type="entry name" value="DNA Polymerase III, subunit A, domain 2"/>
    <property type="match status" value="1"/>
</dbReference>
<keyword evidence="7" id="KW-0235">DNA replication</keyword>
<dbReference type="Pfam" id="PF00712">
    <property type="entry name" value="DNA_pol3_beta"/>
    <property type="match status" value="1"/>
</dbReference>
<keyword evidence="15" id="KW-1185">Reference proteome</keyword>
<keyword evidence="4" id="KW-0963">Cytoplasm</keyword>
<dbReference type="EMBL" id="FNIN01000006">
    <property type="protein sequence ID" value="SDN74267.1"/>
    <property type="molecule type" value="Genomic_DNA"/>
</dbReference>
<feature type="domain" description="DNA polymerase III beta sliding clamp C-terminal" evidence="13">
    <location>
        <begin position="259"/>
        <end position="369"/>
    </location>
</feature>
<keyword evidence="6" id="KW-0548">Nucleotidyltransferase</keyword>
<dbReference type="SUPFAM" id="SSF55979">
    <property type="entry name" value="DNA clamp"/>
    <property type="match status" value="3"/>
</dbReference>
<comment type="subcellular location">
    <subcellularLocation>
        <location evidence="1">Cytoplasm</location>
    </subcellularLocation>
</comment>
<dbReference type="GO" id="GO:0005737">
    <property type="term" value="C:cytoplasm"/>
    <property type="evidence" value="ECO:0007669"/>
    <property type="project" value="UniProtKB-SubCell"/>
</dbReference>
<dbReference type="Proteomes" id="UP000199602">
    <property type="component" value="Unassembled WGS sequence"/>
</dbReference>
<dbReference type="SMART" id="SM00480">
    <property type="entry name" value="POL3Bc"/>
    <property type="match status" value="1"/>
</dbReference>
<keyword evidence="8" id="KW-0239">DNA-directed DNA polymerase</keyword>
<dbReference type="AlphaFoldDB" id="A0A1H0DVI4"/>
<gene>
    <name evidence="14" type="ORF">SAMN04488516_10625</name>
</gene>
<keyword evidence="5" id="KW-0808">Transferase</keyword>
<dbReference type="PANTHER" id="PTHR30478:SF0">
    <property type="entry name" value="BETA SLIDING CLAMP"/>
    <property type="match status" value="1"/>
</dbReference>
<evidence type="ECO:0000256" key="4">
    <source>
        <dbReference type="ARBA" id="ARBA00022490"/>
    </source>
</evidence>
<dbReference type="InterPro" id="IPR001001">
    <property type="entry name" value="DNA_polIII_beta"/>
</dbReference>
<sequence length="380" mass="43795">MNISFKREEVLNGVQKISSILPQKSGAAFLRTIWIKAQDSKIQFLATDSNIEIICNYEGQIKEPGLIGIQGKIFADLLKKLSSGDVNIQLKDQKVIIKQNNNKYTIPSVEKSWFQELNNFPEENKKIWSGDVIKEAIDRVYFCIADDESMESMTCLSLKKGNKDGEIEFCGLNGPKMALYKIYNDDIYDIIPDDGILINKKIVNELKKILTEEDIEINLNNNRLFIRTIDKKEMYSFPLSSYEFPKYHDFLNKYKDQLNSILTLNKQSLIESLDRLFLFNTNTKSTVFKLSEKEIILSAYGSEIGEAEEVLECEYHGNLNQIVLMTKDVIEMLEHFNSSLIKFGFSGTLEPFKIEGEDDPNYVIYAMPVEIEEESYYTEE</sequence>
<dbReference type="GO" id="GO:0008408">
    <property type="term" value="F:3'-5' exonuclease activity"/>
    <property type="evidence" value="ECO:0007669"/>
    <property type="project" value="InterPro"/>
</dbReference>
<evidence type="ECO:0000256" key="3">
    <source>
        <dbReference type="ARBA" id="ARBA00021035"/>
    </source>
</evidence>
<reference evidence="14 15" key="1">
    <citation type="submission" date="2016-10" db="EMBL/GenBank/DDBJ databases">
        <authorList>
            <person name="de Groot N.N."/>
        </authorList>
    </citation>
    <scope>NUCLEOTIDE SEQUENCE [LARGE SCALE GENOMIC DNA]</scope>
    <source>
        <strain evidence="14 15">DSM 15269</strain>
    </source>
</reference>
<dbReference type="PANTHER" id="PTHR30478">
    <property type="entry name" value="DNA POLYMERASE III SUBUNIT BETA"/>
    <property type="match status" value="1"/>
</dbReference>
<evidence type="ECO:0000256" key="10">
    <source>
        <dbReference type="ARBA" id="ARBA00030988"/>
    </source>
</evidence>
<evidence type="ECO:0000313" key="14">
    <source>
        <dbReference type="EMBL" id="SDN74267.1"/>
    </source>
</evidence>
<dbReference type="RefSeq" id="WP_092065266.1">
    <property type="nucleotide sequence ID" value="NZ_FNIN01000006.1"/>
</dbReference>
<evidence type="ECO:0000256" key="7">
    <source>
        <dbReference type="ARBA" id="ARBA00022705"/>
    </source>
</evidence>
<organism evidence="14 15">
    <name type="scientific">Desulfonauticus submarinus</name>
    <dbReference type="NCBI Taxonomy" id="206665"/>
    <lineage>
        <taxon>Bacteria</taxon>
        <taxon>Pseudomonadati</taxon>
        <taxon>Thermodesulfobacteriota</taxon>
        <taxon>Desulfovibrionia</taxon>
        <taxon>Desulfovibrionales</taxon>
        <taxon>Desulfonauticaceae</taxon>
        <taxon>Desulfonauticus</taxon>
    </lineage>
</organism>
<evidence type="ECO:0000256" key="2">
    <source>
        <dbReference type="ARBA" id="ARBA00010752"/>
    </source>
</evidence>
<keyword evidence="9" id="KW-0238">DNA-binding</keyword>
<evidence type="ECO:0000259" key="13">
    <source>
        <dbReference type="Pfam" id="PF02768"/>
    </source>
</evidence>
<dbReference type="InterPro" id="IPR046938">
    <property type="entry name" value="DNA_clamp_sf"/>
</dbReference>
<dbReference type="OrthoDB" id="8421503at2"/>
<evidence type="ECO:0000313" key="15">
    <source>
        <dbReference type="Proteomes" id="UP000199602"/>
    </source>
</evidence>
<evidence type="ECO:0000256" key="9">
    <source>
        <dbReference type="ARBA" id="ARBA00023125"/>
    </source>
</evidence>
<dbReference type="NCBIfam" id="TIGR00663">
    <property type="entry name" value="dnan"/>
    <property type="match status" value="1"/>
</dbReference>
<protein>
    <recommendedName>
        <fullName evidence="3">Beta sliding clamp</fullName>
    </recommendedName>
    <alternativeName>
        <fullName evidence="11">Beta-clamp processivity factor</fullName>
    </alternativeName>
    <alternativeName>
        <fullName evidence="10">DNA polymerase III beta sliding clamp subunit</fullName>
    </alternativeName>
</protein>
<evidence type="ECO:0000259" key="12">
    <source>
        <dbReference type="Pfam" id="PF00712"/>
    </source>
</evidence>
<name>A0A1H0DVI4_9BACT</name>
<comment type="similarity">
    <text evidence="2">Belongs to the beta sliding clamp family.</text>
</comment>
<evidence type="ECO:0000256" key="6">
    <source>
        <dbReference type="ARBA" id="ARBA00022695"/>
    </source>
</evidence>
<feature type="domain" description="DNA polymerase III beta sliding clamp N-terminal" evidence="12">
    <location>
        <begin position="1"/>
        <end position="110"/>
    </location>
</feature>
<dbReference type="STRING" id="206665.SAMN04488516_10625"/>
<evidence type="ECO:0000256" key="11">
    <source>
        <dbReference type="ARBA" id="ARBA00033276"/>
    </source>
</evidence>
<dbReference type="GO" id="GO:0003677">
    <property type="term" value="F:DNA binding"/>
    <property type="evidence" value="ECO:0007669"/>
    <property type="project" value="UniProtKB-KW"/>
</dbReference>
<dbReference type="GO" id="GO:0003887">
    <property type="term" value="F:DNA-directed DNA polymerase activity"/>
    <property type="evidence" value="ECO:0007669"/>
    <property type="project" value="UniProtKB-KW"/>
</dbReference>
<dbReference type="Pfam" id="PF02768">
    <property type="entry name" value="DNA_pol3_beta_3"/>
    <property type="match status" value="1"/>
</dbReference>